<keyword evidence="2" id="KW-1185">Reference proteome</keyword>
<reference evidence="1 2" key="1">
    <citation type="submission" date="2021-06" db="EMBL/GenBank/DDBJ databases">
        <title>Caerostris extrusa draft genome.</title>
        <authorList>
            <person name="Kono N."/>
            <person name="Arakawa K."/>
        </authorList>
    </citation>
    <scope>NUCLEOTIDE SEQUENCE [LARGE SCALE GENOMIC DNA]</scope>
</reference>
<evidence type="ECO:0000313" key="2">
    <source>
        <dbReference type="Proteomes" id="UP001054945"/>
    </source>
</evidence>
<comment type="caution">
    <text evidence="1">The sequence shown here is derived from an EMBL/GenBank/DDBJ whole genome shotgun (WGS) entry which is preliminary data.</text>
</comment>
<dbReference type="EMBL" id="BPLR01004244">
    <property type="protein sequence ID" value="GIX93417.1"/>
    <property type="molecule type" value="Genomic_DNA"/>
</dbReference>
<gene>
    <name evidence="1" type="ORF">CEXT_776491</name>
</gene>
<dbReference type="AlphaFoldDB" id="A0AAV4PEA3"/>
<evidence type="ECO:0000313" key="1">
    <source>
        <dbReference type="EMBL" id="GIX93417.1"/>
    </source>
</evidence>
<proteinExistence type="predicted"/>
<protein>
    <submittedName>
        <fullName evidence="1">Uncharacterized protein</fullName>
    </submittedName>
</protein>
<organism evidence="1 2">
    <name type="scientific">Caerostris extrusa</name>
    <name type="common">Bark spider</name>
    <name type="synonym">Caerostris bankana</name>
    <dbReference type="NCBI Taxonomy" id="172846"/>
    <lineage>
        <taxon>Eukaryota</taxon>
        <taxon>Metazoa</taxon>
        <taxon>Ecdysozoa</taxon>
        <taxon>Arthropoda</taxon>
        <taxon>Chelicerata</taxon>
        <taxon>Arachnida</taxon>
        <taxon>Araneae</taxon>
        <taxon>Araneomorphae</taxon>
        <taxon>Entelegynae</taxon>
        <taxon>Araneoidea</taxon>
        <taxon>Araneidae</taxon>
        <taxon>Caerostris</taxon>
    </lineage>
</organism>
<sequence>MVSWEAQHKRMRRFDPILEDIITTAECVEPSSSEEESENETIEEESSSLQRCLLLRQLWKSQGVVVLPVVYRQQVEWIT</sequence>
<dbReference type="Proteomes" id="UP001054945">
    <property type="component" value="Unassembled WGS sequence"/>
</dbReference>
<name>A0AAV4PEA3_CAEEX</name>
<accession>A0AAV4PEA3</accession>